<dbReference type="Pfam" id="PF00397">
    <property type="entry name" value="WW"/>
    <property type="match status" value="1"/>
</dbReference>
<dbReference type="PROSITE" id="PS50002">
    <property type="entry name" value="SH3"/>
    <property type="match status" value="1"/>
</dbReference>
<dbReference type="PANTHER" id="PTHR23176">
    <property type="entry name" value="RHO/RAC/CDC GTPASE-ACTIVATING PROTEIN"/>
    <property type="match status" value="1"/>
</dbReference>
<evidence type="ECO:0000259" key="7">
    <source>
        <dbReference type="PROSITE" id="PS50020"/>
    </source>
</evidence>
<dbReference type="AlphaFoldDB" id="A0AAD5UFU0"/>
<dbReference type="GO" id="GO:0005096">
    <property type="term" value="F:GTPase activator activity"/>
    <property type="evidence" value="ECO:0007669"/>
    <property type="project" value="UniProtKB-KW"/>
</dbReference>
<dbReference type="SMART" id="SM00233">
    <property type="entry name" value="PH"/>
    <property type="match status" value="1"/>
</dbReference>
<dbReference type="Gene3D" id="2.20.70.10">
    <property type="match status" value="1"/>
</dbReference>
<dbReference type="EMBL" id="JADGKB010000044">
    <property type="protein sequence ID" value="KAJ3256937.1"/>
    <property type="molecule type" value="Genomic_DNA"/>
</dbReference>
<comment type="caution">
    <text evidence="9">The sequence shown here is derived from an EMBL/GenBank/DDBJ whole genome shotgun (WGS) entry which is preliminary data.</text>
</comment>
<feature type="region of interest" description="Disordered" evidence="4">
    <location>
        <begin position="249"/>
        <end position="278"/>
    </location>
</feature>
<dbReference type="Proteomes" id="UP001210925">
    <property type="component" value="Unassembled WGS sequence"/>
</dbReference>
<dbReference type="GO" id="GO:0007165">
    <property type="term" value="P:signal transduction"/>
    <property type="evidence" value="ECO:0007669"/>
    <property type="project" value="InterPro"/>
</dbReference>
<dbReference type="CDD" id="cd00201">
    <property type="entry name" value="WW"/>
    <property type="match status" value="1"/>
</dbReference>
<dbReference type="PROSITE" id="PS50238">
    <property type="entry name" value="RHOGAP"/>
    <property type="match status" value="1"/>
</dbReference>
<dbReference type="Gene3D" id="2.30.30.40">
    <property type="entry name" value="SH3 Domains"/>
    <property type="match status" value="1"/>
</dbReference>
<dbReference type="PROSITE" id="PS50020">
    <property type="entry name" value="WW_DOMAIN_2"/>
    <property type="match status" value="1"/>
</dbReference>
<proteinExistence type="predicted"/>
<feature type="domain" description="Rho-GAP" evidence="8">
    <location>
        <begin position="330"/>
        <end position="363"/>
    </location>
</feature>
<keyword evidence="10" id="KW-1185">Reference proteome</keyword>
<organism evidence="9 10">
    <name type="scientific">Boothiomyces macroporosus</name>
    <dbReference type="NCBI Taxonomy" id="261099"/>
    <lineage>
        <taxon>Eukaryota</taxon>
        <taxon>Fungi</taxon>
        <taxon>Fungi incertae sedis</taxon>
        <taxon>Chytridiomycota</taxon>
        <taxon>Chytridiomycota incertae sedis</taxon>
        <taxon>Chytridiomycetes</taxon>
        <taxon>Rhizophydiales</taxon>
        <taxon>Terramycetaceae</taxon>
        <taxon>Boothiomyces</taxon>
    </lineage>
</organism>
<dbReference type="SUPFAM" id="SSF50729">
    <property type="entry name" value="PH domain-like"/>
    <property type="match status" value="1"/>
</dbReference>
<dbReference type="PANTHER" id="PTHR23176:SF129">
    <property type="entry name" value="RHO GTPASE ACTIVATING PROTEIN AT 16F, ISOFORM E-RELATED"/>
    <property type="match status" value="1"/>
</dbReference>
<reference evidence="9" key="1">
    <citation type="submission" date="2020-05" db="EMBL/GenBank/DDBJ databases">
        <title>Phylogenomic resolution of chytrid fungi.</title>
        <authorList>
            <person name="Stajich J.E."/>
            <person name="Amses K."/>
            <person name="Simmons R."/>
            <person name="Seto K."/>
            <person name="Myers J."/>
            <person name="Bonds A."/>
            <person name="Quandt C.A."/>
            <person name="Barry K."/>
            <person name="Liu P."/>
            <person name="Grigoriev I."/>
            <person name="Longcore J.E."/>
            <person name="James T.Y."/>
        </authorList>
    </citation>
    <scope>NUCLEOTIDE SEQUENCE</scope>
    <source>
        <strain evidence="9">PLAUS21</strain>
    </source>
</reference>
<evidence type="ECO:0000256" key="4">
    <source>
        <dbReference type="SAM" id="MobiDB-lite"/>
    </source>
</evidence>
<feature type="domain" description="PH" evidence="6">
    <location>
        <begin position="115"/>
        <end position="230"/>
    </location>
</feature>
<dbReference type="InterPro" id="IPR001849">
    <property type="entry name" value="PH_domain"/>
</dbReference>
<feature type="compositionally biased region" description="Basic and acidic residues" evidence="4">
    <location>
        <begin position="249"/>
        <end position="269"/>
    </location>
</feature>
<dbReference type="InterPro" id="IPR036028">
    <property type="entry name" value="SH3-like_dom_sf"/>
</dbReference>
<dbReference type="SMART" id="SM00456">
    <property type="entry name" value="WW"/>
    <property type="match status" value="1"/>
</dbReference>
<dbReference type="InterPro" id="IPR036020">
    <property type="entry name" value="WW_dom_sf"/>
</dbReference>
<evidence type="ECO:0000313" key="9">
    <source>
        <dbReference type="EMBL" id="KAJ3256937.1"/>
    </source>
</evidence>
<dbReference type="InterPro" id="IPR050729">
    <property type="entry name" value="Rho-GAP"/>
</dbReference>
<keyword evidence="1 3" id="KW-0728">SH3 domain</keyword>
<dbReference type="PROSITE" id="PS01159">
    <property type="entry name" value="WW_DOMAIN_1"/>
    <property type="match status" value="1"/>
</dbReference>
<gene>
    <name evidence="9" type="ORF">HK103_005055</name>
</gene>
<evidence type="ECO:0000259" key="8">
    <source>
        <dbReference type="PROSITE" id="PS50238"/>
    </source>
</evidence>
<evidence type="ECO:0000256" key="3">
    <source>
        <dbReference type="PROSITE-ProRule" id="PRU00192"/>
    </source>
</evidence>
<dbReference type="InterPro" id="IPR011993">
    <property type="entry name" value="PH-like_dom_sf"/>
</dbReference>
<feature type="domain" description="SH3" evidence="5">
    <location>
        <begin position="1"/>
        <end position="34"/>
    </location>
</feature>
<name>A0AAD5UFU0_9FUNG</name>
<evidence type="ECO:0000313" key="10">
    <source>
        <dbReference type="Proteomes" id="UP001210925"/>
    </source>
</evidence>
<evidence type="ECO:0000256" key="2">
    <source>
        <dbReference type="ARBA" id="ARBA00022468"/>
    </source>
</evidence>
<dbReference type="SUPFAM" id="SSF50044">
    <property type="entry name" value="SH3-domain"/>
    <property type="match status" value="1"/>
</dbReference>
<evidence type="ECO:0000256" key="1">
    <source>
        <dbReference type="ARBA" id="ARBA00022443"/>
    </source>
</evidence>
<protein>
    <submittedName>
        <fullName evidence="9">Uncharacterized protein</fullName>
    </submittedName>
</protein>
<dbReference type="InterPro" id="IPR001202">
    <property type="entry name" value="WW_dom"/>
</dbReference>
<dbReference type="InterPro" id="IPR001452">
    <property type="entry name" value="SH3_domain"/>
</dbReference>
<accession>A0AAD5UFU0</accession>
<dbReference type="SUPFAM" id="SSF51045">
    <property type="entry name" value="WW domain"/>
    <property type="match status" value="1"/>
</dbReference>
<evidence type="ECO:0000259" key="5">
    <source>
        <dbReference type="PROSITE" id="PS50002"/>
    </source>
</evidence>
<dbReference type="Gene3D" id="2.30.29.30">
    <property type="entry name" value="Pleckstrin-homology domain (PH domain)/Phosphotyrosine-binding domain (PTB)"/>
    <property type="match status" value="1"/>
</dbReference>
<feature type="region of interest" description="Disordered" evidence="4">
    <location>
        <begin position="71"/>
        <end position="92"/>
    </location>
</feature>
<dbReference type="GO" id="GO:0005737">
    <property type="term" value="C:cytoplasm"/>
    <property type="evidence" value="ECO:0007669"/>
    <property type="project" value="TreeGrafter"/>
</dbReference>
<evidence type="ECO:0000259" key="6">
    <source>
        <dbReference type="PROSITE" id="PS50003"/>
    </source>
</evidence>
<dbReference type="Pfam" id="PF00169">
    <property type="entry name" value="PH"/>
    <property type="match status" value="1"/>
</dbReference>
<keyword evidence="2" id="KW-0343">GTPase activation</keyword>
<feature type="domain" description="WW" evidence="7">
    <location>
        <begin position="48"/>
        <end position="81"/>
    </location>
</feature>
<dbReference type="PROSITE" id="PS50003">
    <property type="entry name" value="PH_DOMAIN"/>
    <property type="match status" value="1"/>
</dbReference>
<sequence length="363" mass="40386">MINIVELCNQDWYEGTINGLTGLFPANHVKLVDHKTENEDNEGSESGESEGNAWHVVTTENGTVYYWNEQTGETSWEPPSKDGKKSIGSDGAPKLDLANLPHVVSDHIELVPPELIRREGQLAYKVKKDYGGVEPKRQHSWHNSWAVVCVGYLIFYKEEPSKLKKKQGDKPVIPVHVQMLDAVTLKKEAKDAGRKNLISVQSRSGAVLLIQPNTENEVNEWFTTISESTKENSTQAEYENVMSRLFAKDDSPKDIKEDKKKGPVRDNSKKSLTGLEDDEAKGKVKSKLNAFFKRVGDIKENVANPGKKEKDAPVAVESKSKLMVDLVFGGTLEILASKNSSKKIPLLIEKCVVHVEQHGGLCI</sequence>
<dbReference type="InterPro" id="IPR000198">
    <property type="entry name" value="RhoGAP_dom"/>
</dbReference>